<feature type="compositionally biased region" description="Basic and acidic residues" evidence="1">
    <location>
        <begin position="311"/>
        <end position="322"/>
    </location>
</feature>
<protein>
    <submittedName>
        <fullName evidence="2">Uncharacterized protein</fullName>
    </submittedName>
</protein>
<feature type="region of interest" description="Disordered" evidence="1">
    <location>
        <begin position="627"/>
        <end position="647"/>
    </location>
</feature>
<dbReference type="EMBL" id="APCN01004422">
    <property type="status" value="NOT_ANNOTATED_CDS"/>
    <property type="molecule type" value="Genomic_DNA"/>
</dbReference>
<dbReference type="EnsemblMetazoa" id="AARA018158-RA">
    <property type="protein sequence ID" value="AARA018158-PA"/>
    <property type="gene ID" value="AARA018158"/>
</dbReference>
<dbReference type="Proteomes" id="UP000075840">
    <property type="component" value="Unassembled WGS sequence"/>
</dbReference>
<feature type="region of interest" description="Disordered" evidence="1">
    <location>
        <begin position="69"/>
        <end position="117"/>
    </location>
</feature>
<feature type="region of interest" description="Disordered" evidence="1">
    <location>
        <begin position="714"/>
        <end position="755"/>
    </location>
</feature>
<feature type="region of interest" description="Disordered" evidence="1">
    <location>
        <begin position="842"/>
        <end position="864"/>
    </location>
</feature>
<organism evidence="2 3">
    <name type="scientific">Anopheles arabiensis</name>
    <name type="common">Mosquito</name>
    <dbReference type="NCBI Taxonomy" id="7173"/>
    <lineage>
        <taxon>Eukaryota</taxon>
        <taxon>Metazoa</taxon>
        <taxon>Ecdysozoa</taxon>
        <taxon>Arthropoda</taxon>
        <taxon>Hexapoda</taxon>
        <taxon>Insecta</taxon>
        <taxon>Pterygota</taxon>
        <taxon>Neoptera</taxon>
        <taxon>Endopterygota</taxon>
        <taxon>Diptera</taxon>
        <taxon>Nematocera</taxon>
        <taxon>Culicoidea</taxon>
        <taxon>Culicidae</taxon>
        <taxon>Anophelinae</taxon>
        <taxon>Anopheles</taxon>
    </lineage>
</organism>
<evidence type="ECO:0000313" key="3">
    <source>
        <dbReference type="Proteomes" id="UP000075840"/>
    </source>
</evidence>
<sequence>MYFGEWAGKSGPDFPFHVVAQRVRSLVAEFQRFAAMGLLTMPERTEGWRQVVRFLVLLRTVGLTEVAPNEDVDPGCHHRGDDNQQSIDGVGRSRTNHKTKPGVQQSDRSAASGGEKARQTRRYQLTVIDILADYIRFRCESVTGLHPPVQPATLLRECNRIVGSMFVIFDGSMELMALTLLRLPPDRQHTLLLYPVFENVLTQAGTAPADYDTIPGYVRMLLCYKRWKSLVHGRDEKAAIDAHAIRLLPGRCPTVRHTSDLCFLRLLPPVPPGQRAAETRYLLVNDLFNLEHCIAQFRHHHRRTSVGGHTGGRDESTAKQQRDNGSNRQRHLQSMEIRSNYINVPLLAELIERKGQLWAQADAGCLQQEAHSIIESLRLIFRNRAEFIQLTLLRVKCNPAAGPALLGPVFEAFLGTTAAMAAGTTATTSTGLTIYRSNDVETYGRLLLCYAKWKSLYWREEGATVGEPTEWADIDAVALTQLPYDFPRAICPRDALLRRIFPSGAKCNNAANNGAGVAPVDASKRNNATTRTLLRTLPKRSDLQELCLKFAQAYRCGPDASLPVQEASVQEQQATHTPTTSSVAYKSPSSSTERSLRWHLSADDVSGQPTGQAGPCPAECRSEMKPITIPDSDDADETSTGGNTSSPVKEIEHNIAAQILLPSLRSTTCTDTYTATGMDRRSPSIAPPDEFVTDAATPPLTVWPTFGECFLNTPPATPQHELLPEAGDEEQQQQQQQQHHHRRNAPVKKSFPSPSWTRLKGTIRLVGRRKKRTTVTGIVKRALVKVFAHDGWWNFADILAVKIRSPIGTIQRCSSIMDIIGTGKDAARNMVTNDRVEVLSADAAEPSRLEDASRRSSSKGDDRSKDDALLCELIDCLGAVDTMPFESKQGYVDFAILPDNLGHGAERSQSDVMDDQASPSSCGSGCSAMSPLFAADSDKYVLLFTELGPVSWPIV</sequence>
<feature type="compositionally biased region" description="Basic and acidic residues" evidence="1">
    <location>
        <begin position="845"/>
        <end position="864"/>
    </location>
</feature>
<proteinExistence type="predicted"/>
<reference evidence="2" key="1">
    <citation type="submission" date="2022-08" db="UniProtKB">
        <authorList>
            <consortium name="EnsemblMetazoa"/>
        </authorList>
    </citation>
    <scope>IDENTIFICATION</scope>
    <source>
        <strain evidence="2">Dongola</strain>
    </source>
</reference>
<dbReference type="VEuPathDB" id="VectorBase:AARA018158"/>
<feature type="compositionally biased region" description="Polar residues" evidence="1">
    <location>
        <begin position="638"/>
        <end position="647"/>
    </location>
</feature>
<evidence type="ECO:0000313" key="2">
    <source>
        <dbReference type="EnsemblMetazoa" id="AARA018158-PA"/>
    </source>
</evidence>
<feature type="region of interest" description="Disordered" evidence="1">
    <location>
        <begin position="304"/>
        <end position="332"/>
    </location>
</feature>
<keyword evidence="3" id="KW-1185">Reference proteome</keyword>
<dbReference type="AlphaFoldDB" id="A0A499FSY4"/>
<evidence type="ECO:0000256" key="1">
    <source>
        <dbReference type="SAM" id="MobiDB-lite"/>
    </source>
</evidence>
<feature type="region of interest" description="Disordered" evidence="1">
    <location>
        <begin position="565"/>
        <end position="595"/>
    </location>
</feature>
<name>A0A499FSY4_ANOAR</name>
<dbReference type="VEuPathDB" id="VectorBase:AARA21_000052"/>
<accession>A0A499FSY4</accession>
<feature type="compositionally biased region" description="Polar residues" evidence="1">
    <location>
        <begin position="567"/>
        <end position="593"/>
    </location>
</feature>